<reference evidence="1 2" key="1">
    <citation type="submission" date="2018-08" db="EMBL/GenBank/DDBJ databases">
        <title>A genome reference for cultivated species of the human gut microbiota.</title>
        <authorList>
            <person name="Zou Y."/>
            <person name="Xue W."/>
            <person name="Luo G."/>
        </authorList>
    </citation>
    <scope>NUCLEOTIDE SEQUENCE [LARGE SCALE GENOMIC DNA]</scope>
    <source>
        <strain evidence="1 2">AM25-1LB</strain>
    </source>
</reference>
<protein>
    <submittedName>
        <fullName evidence="1">Uncharacterized protein</fullName>
    </submittedName>
</protein>
<evidence type="ECO:0000313" key="2">
    <source>
        <dbReference type="Proteomes" id="UP000284902"/>
    </source>
</evidence>
<dbReference type="EMBL" id="QRHG01000006">
    <property type="protein sequence ID" value="RHF62353.1"/>
    <property type="molecule type" value="Genomic_DNA"/>
</dbReference>
<dbReference type="AlphaFoldDB" id="A0A414P882"/>
<proteinExistence type="predicted"/>
<comment type="caution">
    <text evidence="1">The sequence shown here is derived from an EMBL/GenBank/DDBJ whole genome shotgun (WGS) entry which is preliminary data.</text>
</comment>
<evidence type="ECO:0000313" key="1">
    <source>
        <dbReference type="EMBL" id="RHF62353.1"/>
    </source>
</evidence>
<organism evidence="1 2">
    <name type="scientific">[Ruminococcus] lactaris</name>
    <dbReference type="NCBI Taxonomy" id="46228"/>
    <lineage>
        <taxon>Bacteria</taxon>
        <taxon>Bacillati</taxon>
        <taxon>Bacillota</taxon>
        <taxon>Clostridia</taxon>
        <taxon>Lachnospirales</taxon>
        <taxon>Lachnospiraceae</taxon>
        <taxon>Mediterraneibacter</taxon>
    </lineage>
</organism>
<accession>A0A414P882</accession>
<gene>
    <name evidence="1" type="ORF">DW672_03685</name>
</gene>
<dbReference type="RefSeq" id="WP_118212603.1">
    <property type="nucleotide sequence ID" value="NZ_JAQEAN010000008.1"/>
</dbReference>
<name>A0A414P882_9FIRM</name>
<sequence length="167" mass="18978">MKITIGPRRSGKTTRTIMESAKTGSYILVATIEQANVIFKQAKDMGYDIPYPVTIREIITGRKCFDNKHMREHGVLVDEARIVLQKAIYDIPIHGMTLNNDGNIDILEHGATHTLNAANLKEYSDLRERYNHPKREISTDGKLCCSECFHIVDITDHFCSKCGQRLE</sequence>
<dbReference type="Proteomes" id="UP000284902">
    <property type="component" value="Unassembled WGS sequence"/>
</dbReference>